<feature type="region of interest" description="Disordered" evidence="1">
    <location>
        <begin position="103"/>
        <end position="124"/>
    </location>
</feature>
<gene>
    <name evidence="2" type="ORF">T10_10916</name>
</gene>
<evidence type="ECO:0000313" key="3">
    <source>
        <dbReference type="Proteomes" id="UP000054843"/>
    </source>
</evidence>
<sequence length="181" mass="20624">LNMSTPRVNSGELFRKIAENFGVGVSTITDIYRSRRHLSNFNMDTSSSCFSRKSMKKASNNALDSPLEMSKNFELSREEVGQLPTVDDTLLFEILTDDEILKSVEKDENEDVDESDKSDEGPNHSEAYSCAKVLFNWMEQQNEFSATELMVIRHICDIAAQKKLSSSKQKLITDYIEYDTK</sequence>
<accession>A0A0V1M5G9</accession>
<protein>
    <recommendedName>
        <fullName evidence="4">Jerky-like protein-like</fullName>
    </recommendedName>
</protein>
<comment type="caution">
    <text evidence="2">The sequence shown here is derived from an EMBL/GenBank/DDBJ whole genome shotgun (WGS) entry which is preliminary data.</text>
</comment>
<evidence type="ECO:0000256" key="1">
    <source>
        <dbReference type="SAM" id="MobiDB-lite"/>
    </source>
</evidence>
<keyword evidence="3" id="KW-1185">Reference proteome</keyword>
<dbReference type="AlphaFoldDB" id="A0A0V1M5G9"/>
<dbReference type="EMBL" id="JYDO01000217">
    <property type="protein sequence ID" value="KRZ66952.1"/>
    <property type="molecule type" value="Genomic_DNA"/>
</dbReference>
<organism evidence="2 3">
    <name type="scientific">Trichinella papuae</name>
    <dbReference type="NCBI Taxonomy" id="268474"/>
    <lineage>
        <taxon>Eukaryota</taxon>
        <taxon>Metazoa</taxon>
        <taxon>Ecdysozoa</taxon>
        <taxon>Nematoda</taxon>
        <taxon>Enoplea</taxon>
        <taxon>Dorylaimia</taxon>
        <taxon>Trichinellida</taxon>
        <taxon>Trichinellidae</taxon>
        <taxon>Trichinella</taxon>
    </lineage>
</organism>
<evidence type="ECO:0000313" key="2">
    <source>
        <dbReference type="EMBL" id="KRZ66952.1"/>
    </source>
</evidence>
<dbReference type="Proteomes" id="UP000054843">
    <property type="component" value="Unassembled WGS sequence"/>
</dbReference>
<evidence type="ECO:0008006" key="4">
    <source>
        <dbReference type="Google" id="ProtNLM"/>
    </source>
</evidence>
<feature type="non-terminal residue" evidence="2">
    <location>
        <position position="1"/>
    </location>
</feature>
<proteinExistence type="predicted"/>
<feature type="compositionally biased region" description="Acidic residues" evidence="1">
    <location>
        <begin position="107"/>
        <end position="117"/>
    </location>
</feature>
<reference evidence="2 3" key="1">
    <citation type="submission" date="2015-01" db="EMBL/GenBank/DDBJ databases">
        <title>Evolution of Trichinella species and genotypes.</title>
        <authorList>
            <person name="Korhonen P.K."/>
            <person name="Edoardo P."/>
            <person name="Giuseppe L.R."/>
            <person name="Gasser R.B."/>
        </authorList>
    </citation>
    <scope>NUCLEOTIDE SEQUENCE [LARGE SCALE GENOMIC DNA]</scope>
    <source>
        <strain evidence="2">ISS1980</strain>
    </source>
</reference>
<name>A0A0V1M5G9_9BILA</name>